<reference evidence="1 2" key="1">
    <citation type="submission" date="2017-07" db="EMBL/GenBank/DDBJ databases">
        <title>Mechanisms for carbon and nitrogen cycling indicate functional differentiation within the Candidate Phyla Radiation.</title>
        <authorList>
            <person name="Danczak R.E."/>
            <person name="Johnston M.D."/>
            <person name="Kenah C."/>
            <person name="Slattery M."/>
            <person name="Wrighton K.C."/>
            <person name="Wilkins M.J."/>
        </authorList>
    </citation>
    <scope>NUCLEOTIDE SEQUENCE [LARGE SCALE GENOMIC DNA]</scope>
    <source>
        <strain evidence="1">Licking1014_85</strain>
    </source>
</reference>
<evidence type="ECO:0000313" key="2">
    <source>
        <dbReference type="Proteomes" id="UP000315589"/>
    </source>
</evidence>
<name>A0A554LFR6_9BACT</name>
<dbReference type="EMBL" id="VMGI01000102">
    <property type="protein sequence ID" value="TSC91677.1"/>
    <property type="molecule type" value="Genomic_DNA"/>
</dbReference>
<comment type="caution">
    <text evidence="1">The sequence shown here is derived from an EMBL/GenBank/DDBJ whole genome shotgun (WGS) entry which is preliminary data.</text>
</comment>
<organism evidence="1 2">
    <name type="scientific">Candidatus Berkelbacteria bacterium Licking1014_85</name>
    <dbReference type="NCBI Taxonomy" id="2017148"/>
    <lineage>
        <taxon>Bacteria</taxon>
        <taxon>Candidatus Berkelbacteria</taxon>
    </lineage>
</organism>
<feature type="non-terminal residue" evidence="1">
    <location>
        <position position="1"/>
    </location>
</feature>
<dbReference type="AlphaFoldDB" id="A0A554LFR6"/>
<proteinExistence type="predicted"/>
<protein>
    <submittedName>
        <fullName evidence="1">Uncharacterized protein</fullName>
    </submittedName>
</protein>
<gene>
    <name evidence="1" type="ORF">CEN91_609</name>
</gene>
<accession>A0A554LFR6</accession>
<evidence type="ECO:0000313" key="1">
    <source>
        <dbReference type="EMBL" id="TSC91677.1"/>
    </source>
</evidence>
<sequence>ILSIVYIMFNVDKISTASLTCPVASPEANGIGAKSGFTLLRPAGYGRAGNRALSQSEITDLYRIGAARVKIKQ</sequence>
<dbReference type="Proteomes" id="UP000315589">
    <property type="component" value="Unassembled WGS sequence"/>
</dbReference>